<name>A0A3B0X5I0_9ZZZZ</name>
<dbReference type="AlphaFoldDB" id="A0A3B0X5I0"/>
<sequence>MNDIKNKLTISMGLTLLIIIPELAFSDNSWTEFVPPVSMSLNVAVKAHTDNSEDWQKYQWRSGSGFNMPERFRFMKVSSSAVDSQVYALTEPQRKSVNPWKINSWKTNSSGNNYYTFGPTKRPWGRVPDRFSKKGSFRNRSDRHLVADDKSYRTRARYQPFNEPKPVRPYMNNYLLSSSNTLLPLPGYLPVYSNPMLINASPFFTRRSAYPENYLWR</sequence>
<accession>A0A3B0X5I0</accession>
<organism evidence="1">
    <name type="scientific">hydrothermal vent metagenome</name>
    <dbReference type="NCBI Taxonomy" id="652676"/>
    <lineage>
        <taxon>unclassified sequences</taxon>
        <taxon>metagenomes</taxon>
        <taxon>ecological metagenomes</taxon>
    </lineage>
</organism>
<dbReference type="EMBL" id="UOFG01000206">
    <property type="protein sequence ID" value="VAW63578.1"/>
    <property type="molecule type" value="Genomic_DNA"/>
</dbReference>
<evidence type="ECO:0000313" key="1">
    <source>
        <dbReference type="EMBL" id="VAW63578.1"/>
    </source>
</evidence>
<protein>
    <submittedName>
        <fullName evidence="1">Uncharacterized protein</fullName>
    </submittedName>
</protein>
<reference evidence="1" key="1">
    <citation type="submission" date="2018-06" db="EMBL/GenBank/DDBJ databases">
        <authorList>
            <person name="Zhirakovskaya E."/>
        </authorList>
    </citation>
    <scope>NUCLEOTIDE SEQUENCE</scope>
</reference>
<gene>
    <name evidence="1" type="ORF">MNBD_GAMMA11-1500</name>
</gene>
<proteinExistence type="predicted"/>